<dbReference type="SUPFAM" id="SSF53335">
    <property type="entry name" value="S-adenosyl-L-methionine-dependent methyltransferases"/>
    <property type="match status" value="1"/>
</dbReference>
<organism evidence="2 3">
    <name type="scientific">Prauserella muralis</name>
    <dbReference type="NCBI Taxonomy" id="588067"/>
    <lineage>
        <taxon>Bacteria</taxon>
        <taxon>Bacillati</taxon>
        <taxon>Actinomycetota</taxon>
        <taxon>Actinomycetes</taxon>
        <taxon>Pseudonocardiales</taxon>
        <taxon>Pseudonocardiaceae</taxon>
        <taxon>Prauserella</taxon>
    </lineage>
</organism>
<sequence>MSSRIGDVLDRTFGHPRGVLGRLGGAVMAHGNAATERHVVRVASPGKDETVLVVGPGPGVGLAEAAASARLVIGVDPSEEMLQACRRRCGEQVAAGSVRLAVGTAEATGQAPESVDVVLTVNNVQLWRDRAAALAELFRVLRPGGRLLLSSHEKWLPVTRHELVGELEAAGFTDVQSWVWDPPGAMASRAAQLRARRPD</sequence>
<dbReference type="InterPro" id="IPR029063">
    <property type="entry name" value="SAM-dependent_MTases_sf"/>
</dbReference>
<dbReference type="InterPro" id="IPR050508">
    <property type="entry name" value="Methyltransf_Superfamily"/>
</dbReference>
<proteinExistence type="predicted"/>
<dbReference type="RefSeq" id="WP_112281541.1">
    <property type="nucleotide sequence ID" value="NZ_MASW01000002.1"/>
</dbReference>
<dbReference type="GO" id="GO:0032259">
    <property type="term" value="P:methylation"/>
    <property type="evidence" value="ECO:0007669"/>
    <property type="project" value="UniProtKB-KW"/>
</dbReference>
<dbReference type="EMBL" id="MASW01000002">
    <property type="protein sequence ID" value="PXY27539.1"/>
    <property type="molecule type" value="Genomic_DNA"/>
</dbReference>
<dbReference type="PANTHER" id="PTHR42912">
    <property type="entry name" value="METHYLTRANSFERASE"/>
    <property type="match status" value="1"/>
</dbReference>
<dbReference type="GO" id="GO:0008757">
    <property type="term" value="F:S-adenosylmethionine-dependent methyltransferase activity"/>
    <property type="evidence" value="ECO:0007669"/>
    <property type="project" value="InterPro"/>
</dbReference>
<comment type="caution">
    <text evidence="2">The sequence shown here is derived from an EMBL/GenBank/DDBJ whole genome shotgun (WGS) entry which is preliminary data.</text>
</comment>
<evidence type="ECO:0000313" key="3">
    <source>
        <dbReference type="Proteomes" id="UP000249915"/>
    </source>
</evidence>
<accession>A0A2V4BD37</accession>
<dbReference type="InterPro" id="IPR013216">
    <property type="entry name" value="Methyltransf_11"/>
</dbReference>
<dbReference type="Pfam" id="PF08241">
    <property type="entry name" value="Methyltransf_11"/>
    <property type="match status" value="1"/>
</dbReference>
<gene>
    <name evidence="2" type="ORF">BAY60_14090</name>
</gene>
<dbReference type="Proteomes" id="UP000249915">
    <property type="component" value="Unassembled WGS sequence"/>
</dbReference>
<dbReference type="Gene3D" id="3.40.50.150">
    <property type="entry name" value="Vaccinia Virus protein VP39"/>
    <property type="match status" value="1"/>
</dbReference>
<reference evidence="2 3" key="1">
    <citation type="submission" date="2016-07" db="EMBL/GenBank/DDBJ databases">
        <title>Draft genome sequence of Prauserella muralis DSM 45305, isolated from a mould-covered wall in an indoor environment.</title>
        <authorList>
            <person name="Ruckert C."/>
            <person name="Albersmeier A."/>
            <person name="Jiang C.-L."/>
            <person name="Jiang Y."/>
            <person name="Kalinowski J."/>
            <person name="Schneider O."/>
            <person name="Winkler A."/>
            <person name="Zotchev S.B."/>
        </authorList>
    </citation>
    <scope>NUCLEOTIDE SEQUENCE [LARGE SCALE GENOMIC DNA]</scope>
    <source>
        <strain evidence="2 3">DSM 45305</strain>
    </source>
</reference>
<feature type="domain" description="Methyltransferase type 11" evidence="1">
    <location>
        <begin position="53"/>
        <end position="148"/>
    </location>
</feature>
<keyword evidence="2" id="KW-0808">Transferase</keyword>
<dbReference type="AlphaFoldDB" id="A0A2V4BD37"/>
<evidence type="ECO:0000259" key="1">
    <source>
        <dbReference type="Pfam" id="PF08241"/>
    </source>
</evidence>
<dbReference type="PANTHER" id="PTHR42912:SF95">
    <property type="entry name" value="METHYLTRANSFERASE TYPE 11 DOMAIN-CONTAINING PROTEIN"/>
    <property type="match status" value="1"/>
</dbReference>
<dbReference type="CDD" id="cd02440">
    <property type="entry name" value="AdoMet_MTases"/>
    <property type="match status" value="1"/>
</dbReference>
<dbReference type="OrthoDB" id="9805171at2"/>
<keyword evidence="3" id="KW-1185">Reference proteome</keyword>
<evidence type="ECO:0000313" key="2">
    <source>
        <dbReference type="EMBL" id="PXY27539.1"/>
    </source>
</evidence>
<keyword evidence="2" id="KW-0489">Methyltransferase</keyword>
<name>A0A2V4BD37_9PSEU</name>
<protein>
    <submittedName>
        <fullName evidence="2">Methyltransferase</fullName>
    </submittedName>
</protein>